<dbReference type="InterPro" id="IPR050410">
    <property type="entry name" value="CCR4/nocturin_mRNA_transcr"/>
</dbReference>
<sequence>MFLKNGVITFITLIQLLMKRTLLWCLLFVIAGSAAAQTPLQVMTFNIRYNNPDDSLNAWPNRKDKVAGEVLFHEATLLGIQEGLYDQVTDLQQRLPGYKYIGVGRDDGKTQGEFSAIFYDTARLQLLQSQTFWLSTTPTVAGSKGWDAAITRIVTWGRFRDKKTNKVFFHFNTHFDHKGEVARRESAHLLLKQVHAIAGNTPAIITGDFNASPDDEPIRVVMDNADPLHLTDSKAVSLTPHYGPTGTFNGFKAAELSDKPIDYIFLKGRFRVLQHATLSPTWQGRFSSDHFSVYSKLIVQ</sequence>
<keyword evidence="3" id="KW-1185">Reference proteome</keyword>
<dbReference type="InterPro" id="IPR036691">
    <property type="entry name" value="Endo/exonu/phosph_ase_sf"/>
</dbReference>
<keyword evidence="2" id="KW-0269">Exonuclease</keyword>
<keyword evidence="2" id="KW-0255">Endonuclease</keyword>
<protein>
    <submittedName>
        <fullName evidence="2">Endonuclease/exonuclease/phosphatase family protein</fullName>
    </submittedName>
</protein>
<dbReference type="GO" id="GO:0000175">
    <property type="term" value="F:3'-5'-RNA exonuclease activity"/>
    <property type="evidence" value="ECO:0007669"/>
    <property type="project" value="TreeGrafter"/>
</dbReference>
<comment type="caution">
    <text evidence="2">The sequence shown here is derived from an EMBL/GenBank/DDBJ whole genome shotgun (WGS) entry which is preliminary data.</text>
</comment>
<dbReference type="AlphaFoldDB" id="A0A5B2W1V4"/>
<dbReference type="GO" id="GO:0004519">
    <property type="term" value="F:endonuclease activity"/>
    <property type="evidence" value="ECO:0007669"/>
    <property type="project" value="UniProtKB-KW"/>
</dbReference>
<reference evidence="2 3" key="1">
    <citation type="submission" date="2019-09" db="EMBL/GenBank/DDBJ databases">
        <title>Chitinophaga ginsengihumi sp. nov., isolated from soil of ginseng rhizosphere.</title>
        <authorList>
            <person name="Lee J."/>
        </authorList>
    </citation>
    <scope>NUCLEOTIDE SEQUENCE [LARGE SCALE GENOMIC DNA]</scope>
    <source>
        <strain evidence="2 3">BN140078</strain>
    </source>
</reference>
<dbReference type="CDD" id="cd09083">
    <property type="entry name" value="EEP-1"/>
    <property type="match status" value="1"/>
</dbReference>
<dbReference type="Proteomes" id="UP000324611">
    <property type="component" value="Unassembled WGS sequence"/>
</dbReference>
<name>A0A5B2W1V4_9BACT</name>
<dbReference type="PANTHER" id="PTHR12121:SF36">
    <property type="entry name" value="ENDONUCLEASE_EXONUCLEASE_PHOSPHATASE DOMAIN-CONTAINING PROTEIN"/>
    <property type="match status" value="1"/>
</dbReference>
<gene>
    <name evidence="2" type="ORF">F0L74_06710</name>
</gene>
<evidence type="ECO:0000313" key="3">
    <source>
        <dbReference type="Proteomes" id="UP000324611"/>
    </source>
</evidence>
<dbReference type="Pfam" id="PF03372">
    <property type="entry name" value="Exo_endo_phos"/>
    <property type="match status" value="1"/>
</dbReference>
<dbReference type="EMBL" id="VUOC01000001">
    <property type="protein sequence ID" value="KAA2245641.1"/>
    <property type="molecule type" value="Genomic_DNA"/>
</dbReference>
<dbReference type="SUPFAM" id="SSF56219">
    <property type="entry name" value="DNase I-like"/>
    <property type="match status" value="1"/>
</dbReference>
<evidence type="ECO:0000259" key="1">
    <source>
        <dbReference type="Pfam" id="PF03372"/>
    </source>
</evidence>
<organism evidence="2 3">
    <name type="scientific">Chitinophaga agrisoli</name>
    <dbReference type="NCBI Taxonomy" id="2607653"/>
    <lineage>
        <taxon>Bacteria</taxon>
        <taxon>Pseudomonadati</taxon>
        <taxon>Bacteroidota</taxon>
        <taxon>Chitinophagia</taxon>
        <taxon>Chitinophagales</taxon>
        <taxon>Chitinophagaceae</taxon>
        <taxon>Chitinophaga</taxon>
    </lineage>
</organism>
<keyword evidence="2" id="KW-0378">Hydrolase</keyword>
<reference evidence="2 3" key="2">
    <citation type="submission" date="2019-09" db="EMBL/GenBank/DDBJ databases">
        <authorList>
            <person name="Jin C."/>
        </authorList>
    </citation>
    <scope>NUCLEOTIDE SEQUENCE [LARGE SCALE GENOMIC DNA]</scope>
    <source>
        <strain evidence="2 3">BN140078</strain>
    </source>
</reference>
<dbReference type="PANTHER" id="PTHR12121">
    <property type="entry name" value="CARBON CATABOLITE REPRESSOR PROTEIN 4"/>
    <property type="match status" value="1"/>
</dbReference>
<keyword evidence="2" id="KW-0540">Nuclease</keyword>
<evidence type="ECO:0000313" key="2">
    <source>
        <dbReference type="EMBL" id="KAA2245641.1"/>
    </source>
</evidence>
<proteinExistence type="predicted"/>
<dbReference type="InterPro" id="IPR005135">
    <property type="entry name" value="Endo/exonuclease/phosphatase"/>
</dbReference>
<feature type="domain" description="Endonuclease/exonuclease/phosphatase" evidence="1">
    <location>
        <begin position="43"/>
        <end position="290"/>
    </location>
</feature>
<accession>A0A5B2W1V4</accession>
<dbReference type="Gene3D" id="3.60.10.10">
    <property type="entry name" value="Endonuclease/exonuclease/phosphatase"/>
    <property type="match status" value="1"/>
</dbReference>